<keyword evidence="1" id="KW-0808">Transferase</keyword>
<evidence type="ECO:0000313" key="2">
    <source>
        <dbReference type="EMBL" id="VEH08463.1"/>
    </source>
</evidence>
<dbReference type="STRING" id="35755.UL82_05055"/>
<dbReference type="Proteomes" id="UP000033457">
    <property type="component" value="Chromosome"/>
</dbReference>
<gene>
    <name evidence="1" type="primary">cfa</name>
    <name evidence="2" type="synonym">ufaA</name>
    <name evidence="2" type="ORF">NCTC949_01577</name>
    <name evidence="1" type="ORF">UL82_05055</name>
</gene>
<dbReference type="KEGG" id="cku:UL82_05055"/>
<dbReference type="AlphaFoldDB" id="A0A0F6QZI6"/>
<dbReference type="GO" id="GO:0032259">
    <property type="term" value="P:methylation"/>
    <property type="evidence" value="ECO:0007669"/>
    <property type="project" value="UniProtKB-KW"/>
</dbReference>
<dbReference type="Gene3D" id="3.40.50.150">
    <property type="entry name" value="Vaccinia Virus protein VP39"/>
    <property type="match status" value="1"/>
</dbReference>
<name>A0A0F6QZI6_9CORY</name>
<dbReference type="SUPFAM" id="SSF53335">
    <property type="entry name" value="S-adenosyl-L-methionine-dependent methyltransferases"/>
    <property type="match status" value="1"/>
</dbReference>
<dbReference type="EMBL" id="LR134377">
    <property type="protein sequence ID" value="VEH08463.1"/>
    <property type="molecule type" value="Genomic_DNA"/>
</dbReference>
<reference evidence="1 3" key="1">
    <citation type="journal article" date="2015" name="Genome Announc.">
        <title>Complete Genome Sequence of Corynebacterium kutscheri DSM 20755, a Corynebacterial Type Strain with Remarkably Low G+C Content of Chromosomal DNA.</title>
        <authorList>
            <person name="Ruckert C."/>
            <person name="Albersmeier A."/>
            <person name="Winkler A."/>
            <person name="Tauch A."/>
        </authorList>
    </citation>
    <scope>NUCLEOTIDE SEQUENCE [LARGE SCALE GENOMIC DNA]</scope>
    <source>
        <strain evidence="1 3">DSM 20755</strain>
    </source>
</reference>
<evidence type="ECO:0000313" key="4">
    <source>
        <dbReference type="Proteomes" id="UP000271380"/>
    </source>
</evidence>
<reference evidence="2 4" key="2">
    <citation type="submission" date="2018-12" db="EMBL/GenBank/DDBJ databases">
        <authorList>
            <consortium name="Pathogen Informatics"/>
        </authorList>
    </citation>
    <scope>NUCLEOTIDE SEQUENCE [LARGE SCALE GENOMIC DNA]</scope>
    <source>
        <strain evidence="2 4">NCTC949</strain>
    </source>
</reference>
<dbReference type="HOGENOM" id="CLU_026434_1_0_11"/>
<evidence type="ECO:0000313" key="3">
    <source>
        <dbReference type="Proteomes" id="UP000033457"/>
    </source>
</evidence>
<proteinExistence type="predicted"/>
<dbReference type="RefSeq" id="WP_046439339.1">
    <property type="nucleotide sequence ID" value="NZ_CP011312.1"/>
</dbReference>
<evidence type="ECO:0000313" key="1">
    <source>
        <dbReference type="EMBL" id="AKE41187.1"/>
    </source>
</evidence>
<dbReference type="Pfam" id="PF02353">
    <property type="entry name" value="CMAS"/>
    <property type="match status" value="1"/>
</dbReference>
<dbReference type="Proteomes" id="UP000271380">
    <property type="component" value="Chromosome"/>
</dbReference>
<keyword evidence="1" id="KW-0489">Methyltransferase</keyword>
<accession>A0A0F6QZI6</accession>
<dbReference type="PANTHER" id="PTHR43667">
    <property type="entry name" value="CYCLOPROPANE-FATTY-ACYL-PHOSPHOLIPID SYNTHASE"/>
    <property type="match status" value="1"/>
</dbReference>
<sequence length="431" mass="47264">MQNSSGGGYIDAQVWPRIAEIPDSFKVRWRARAVEAEFAAACAKAGLRFDGENPDLVVLEEALFARIADAGWLGLAESFMAGEWESENLVTVLSRLLEVGYQPKASITNIRAAYNGLEISPALVRLTAMDSMSSHGTLFSSGVPTTERIAIKSFVPGAGRGNEPAHHFVDDTTFSDPTITERADLADAQMRSVLMLLDAAKVTRGTHVLDFPASTPALALAATERGATVDNLTADAELATDMREILAAAGLSGEVHVELLDSPMPTPRSWPTHYDAVISIEKLEHMGAKARRAYAKTLDRMLVTGGRAAIQSMVAVTGFEELTRQTLSVAQAYLWPDFQLSTVTEIHRLFDVYTGLRVVSQTHIGSHHMRGVSLQREIFEGRLREAAAEGFDAVYRRLWLFYLSMLEALYHVGALDTVQCTVTVRNRRGRR</sequence>
<dbReference type="InterPro" id="IPR050723">
    <property type="entry name" value="CFA/CMAS"/>
</dbReference>
<organism evidence="1 3">
    <name type="scientific">Corynebacterium kutscheri</name>
    <dbReference type="NCBI Taxonomy" id="35755"/>
    <lineage>
        <taxon>Bacteria</taxon>
        <taxon>Bacillati</taxon>
        <taxon>Actinomycetota</taxon>
        <taxon>Actinomycetes</taxon>
        <taxon>Mycobacteriales</taxon>
        <taxon>Corynebacteriaceae</taxon>
        <taxon>Corynebacterium</taxon>
    </lineage>
</organism>
<dbReference type="GO" id="GO:0008825">
    <property type="term" value="F:cyclopropane-fatty-acyl-phospholipid synthase activity"/>
    <property type="evidence" value="ECO:0007669"/>
    <property type="project" value="UniProtKB-EC"/>
</dbReference>
<dbReference type="EC" id="2.1.1.79" evidence="1"/>
<protein>
    <submittedName>
        <fullName evidence="1 2">Cyclopropane fatty acid synthase</fullName>
        <ecNumber evidence="1">2.1.1.79</ecNumber>
    </submittedName>
</protein>
<dbReference type="InterPro" id="IPR029063">
    <property type="entry name" value="SAM-dependent_MTases_sf"/>
</dbReference>
<dbReference type="OrthoDB" id="9782855at2"/>
<dbReference type="PANTHER" id="PTHR43667:SF2">
    <property type="entry name" value="FATTY ACID C-METHYL TRANSFERASE"/>
    <property type="match status" value="1"/>
</dbReference>
<dbReference type="EMBL" id="CP011312">
    <property type="protein sequence ID" value="AKE41187.1"/>
    <property type="molecule type" value="Genomic_DNA"/>
</dbReference>
<keyword evidence="3" id="KW-1185">Reference proteome</keyword>